<dbReference type="Proteomes" id="UP001596223">
    <property type="component" value="Unassembled WGS sequence"/>
</dbReference>
<keyword evidence="3" id="KW-1185">Reference proteome</keyword>
<feature type="chain" id="PRO_5046596443" description="Secreted protein" evidence="1">
    <location>
        <begin position="28"/>
        <end position="87"/>
    </location>
</feature>
<evidence type="ECO:0000256" key="1">
    <source>
        <dbReference type="SAM" id="SignalP"/>
    </source>
</evidence>
<organism evidence="2 3">
    <name type="scientific">Nocardia lasii</name>
    <dbReference type="NCBI Taxonomy" id="1616107"/>
    <lineage>
        <taxon>Bacteria</taxon>
        <taxon>Bacillati</taxon>
        <taxon>Actinomycetota</taxon>
        <taxon>Actinomycetes</taxon>
        <taxon>Mycobacteriales</taxon>
        <taxon>Nocardiaceae</taxon>
        <taxon>Nocardia</taxon>
    </lineage>
</organism>
<gene>
    <name evidence="2" type="ORF">ACFP3H_09905</name>
</gene>
<comment type="caution">
    <text evidence="2">The sequence shown here is derived from an EMBL/GenBank/DDBJ whole genome shotgun (WGS) entry which is preliminary data.</text>
</comment>
<proteinExistence type="predicted"/>
<evidence type="ECO:0008006" key="4">
    <source>
        <dbReference type="Google" id="ProtNLM"/>
    </source>
</evidence>
<feature type="signal peptide" evidence="1">
    <location>
        <begin position="1"/>
        <end position="27"/>
    </location>
</feature>
<evidence type="ECO:0000313" key="3">
    <source>
        <dbReference type="Proteomes" id="UP001596223"/>
    </source>
</evidence>
<name>A0ABW1JSF2_9NOCA</name>
<reference evidence="3" key="1">
    <citation type="journal article" date="2019" name="Int. J. Syst. Evol. Microbiol.">
        <title>The Global Catalogue of Microorganisms (GCM) 10K type strain sequencing project: providing services to taxonomists for standard genome sequencing and annotation.</title>
        <authorList>
            <consortium name="The Broad Institute Genomics Platform"/>
            <consortium name="The Broad Institute Genome Sequencing Center for Infectious Disease"/>
            <person name="Wu L."/>
            <person name="Ma J."/>
        </authorList>
    </citation>
    <scope>NUCLEOTIDE SEQUENCE [LARGE SCALE GENOMIC DNA]</scope>
    <source>
        <strain evidence="3">CCUG 36956</strain>
    </source>
</reference>
<evidence type="ECO:0000313" key="2">
    <source>
        <dbReference type="EMBL" id="MFC6011363.1"/>
    </source>
</evidence>
<dbReference type="EMBL" id="JBHSQN010000004">
    <property type="protein sequence ID" value="MFC6011363.1"/>
    <property type="molecule type" value="Genomic_DNA"/>
</dbReference>
<accession>A0ABW1JSF2</accession>
<protein>
    <recommendedName>
        <fullName evidence="4">Secreted protein</fullName>
    </recommendedName>
</protein>
<sequence>MSKIRVFGVAMVAAASIGVLGAGTASAEEPAPSTGSSEQLAALLASLTSGSSEEAEEVVEEEAETGSADGLAALIEQLTSGSGDAEE</sequence>
<keyword evidence="1" id="KW-0732">Signal</keyword>
<dbReference type="RefSeq" id="WP_378602876.1">
    <property type="nucleotide sequence ID" value="NZ_JBHSQN010000004.1"/>
</dbReference>